<reference evidence="2 3" key="1">
    <citation type="submission" date="2020-01" db="EMBL/GenBank/DDBJ databases">
        <title>Ponticoccus aerotolerans gen. nov., sp. nov., an anaerobic bacterium and proposal of Ponticoccusceae fam. nov., Ponticoccusles ord. nov. and Ponticoccuse classis nov. in the phylum Kiritimatiellaeota.</title>
        <authorList>
            <person name="Zhou L.Y."/>
            <person name="Du Z.J."/>
        </authorList>
    </citation>
    <scope>NUCLEOTIDE SEQUENCE [LARGE SCALE GENOMIC DNA]</scope>
    <source>
        <strain evidence="2 3">S-5007</strain>
    </source>
</reference>
<name>A0A6P1M9U6_9BACT</name>
<evidence type="ECO:0000313" key="2">
    <source>
        <dbReference type="EMBL" id="QHI70697.1"/>
    </source>
</evidence>
<proteinExistence type="predicted"/>
<keyword evidence="1" id="KW-0732">Signal</keyword>
<accession>A0A6P1M9U6</accession>
<feature type="signal peptide" evidence="1">
    <location>
        <begin position="1"/>
        <end position="17"/>
    </location>
</feature>
<evidence type="ECO:0008006" key="4">
    <source>
        <dbReference type="Google" id="ProtNLM"/>
    </source>
</evidence>
<protein>
    <recommendedName>
        <fullName evidence="4">LPS-assembly lipoprotein LptE</fullName>
    </recommendedName>
</protein>
<dbReference type="Pfam" id="PF04390">
    <property type="entry name" value="LptE"/>
    <property type="match status" value="1"/>
</dbReference>
<feature type="chain" id="PRO_5026892748" description="LPS-assembly lipoprotein LptE" evidence="1">
    <location>
        <begin position="18"/>
        <end position="167"/>
    </location>
</feature>
<dbReference type="InterPro" id="IPR007485">
    <property type="entry name" value="LPS_assembly_LptE"/>
</dbReference>
<dbReference type="GO" id="GO:0019867">
    <property type="term" value="C:outer membrane"/>
    <property type="evidence" value="ECO:0007669"/>
    <property type="project" value="InterPro"/>
</dbReference>
<dbReference type="EMBL" id="CP047593">
    <property type="protein sequence ID" value="QHI70697.1"/>
    <property type="molecule type" value="Genomic_DNA"/>
</dbReference>
<dbReference type="Proteomes" id="UP000464954">
    <property type="component" value="Chromosome"/>
</dbReference>
<sequence>MKLFKLFLMPLAVVLFAGCSGYRVGSTLPEDVQTVSLHVVNNTDEPSIEVAVMRALRAEIQMDGRLQIRSENEADTVLTVTLNRFHLTPLAFDRRRGSLAREYRMVLSASSVLSRQADGEVIVESPELLGESEFDYSADLTSAKFAALPSAADDLARKAVSLITTAW</sequence>
<dbReference type="PROSITE" id="PS51257">
    <property type="entry name" value="PROKAR_LIPOPROTEIN"/>
    <property type="match status" value="1"/>
</dbReference>
<organism evidence="2 3">
    <name type="scientific">Tichowtungia aerotolerans</name>
    <dbReference type="NCBI Taxonomy" id="2697043"/>
    <lineage>
        <taxon>Bacteria</taxon>
        <taxon>Pseudomonadati</taxon>
        <taxon>Kiritimatiellota</taxon>
        <taxon>Tichowtungiia</taxon>
        <taxon>Tichowtungiales</taxon>
        <taxon>Tichowtungiaceae</taxon>
        <taxon>Tichowtungia</taxon>
    </lineage>
</organism>
<evidence type="ECO:0000256" key="1">
    <source>
        <dbReference type="SAM" id="SignalP"/>
    </source>
</evidence>
<dbReference type="AlphaFoldDB" id="A0A6P1M9U6"/>
<dbReference type="GO" id="GO:0043165">
    <property type="term" value="P:Gram-negative-bacterium-type cell outer membrane assembly"/>
    <property type="evidence" value="ECO:0007669"/>
    <property type="project" value="InterPro"/>
</dbReference>
<dbReference type="Gene3D" id="3.30.160.150">
    <property type="entry name" value="Lipoprotein like domain"/>
    <property type="match status" value="1"/>
</dbReference>
<keyword evidence="3" id="KW-1185">Reference proteome</keyword>
<gene>
    <name evidence="2" type="ORF">GT409_15035</name>
</gene>
<dbReference type="RefSeq" id="WP_160629869.1">
    <property type="nucleotide sequence ID" value="NZ_CP047593.1"/>
</dbReference>
<dbReference type="KEGG" id="taer:GT409_15035"/>
<evidence type="ECO:0000313" key="3">
    <source>
        <dbReference type="Proteomes" id="UP000464954"/>
    </source>
</evidence>